<organism evidence="1 2">
    <name type="scientific">Cichorium intybus</name>
    <name type="common">Chicory</name>
    <dbReference type="NCBI Taxonomy" id="13427"/>
    <lineage>
        <taxon>Eukaryota</taxon>
        <taxon>Viridiplantae</taxon>
        <taxon>Streptophyta</taxon>
        <taxon>Embryophyta</taxon>
        <taxon>Tracheophyta</taxon>
        <taxon>Spermatophyta</taxon>
        <taxon>Magnoliopsida</taxon>
        <taxon>eudicotyledons</taxon>
        <taxon>Gunneridae</taxon>
        <taxon>Pentapetalae</taxon>
        <taxon>asterids</taxon>
        <taxon>campanulids</taxon>
        <taxon>Asterales</taxon>
        <taxon>Asteraceae</taxon>
        <taxon>Cichorioideae</taxon>
        <taxon>Cichorieae</taxon>
        <taxon>Cichoriinae</taxon>
        <taxon>Cichorium</taxon>
    </lineage>
</organism>
<comment type="caution">
    <text evidence="1">The sequence shown here is derived from an EMBL/GenBank/DDBJ whole genome shotgun (WGS) entry which is preliminary data.</text>
</comment>
<reference evidence="1 2" key="2">
    <citation type="journal article" date="2022" name="Mol. Ecol. Resour.">
        <title>The genomes of chicory, endive, great burdock and yacon provide insights into Asteraceae paleo-polyploidization history and plant inulin production.</title>
        <authorList>
            <person name="Fan W."/>
            <person name="Wang S."/>
            <person name="Wang H."/>
            <person name="Wang A."/>
            <person name="Jiang F."/>
            <person name="Liu H."/>
            <person name="Zhao H."/>
            <person name="Xu D."/>
            <person name="Zhang Y."/>
        </authorList>
    </citation>
    <scope>NUCLEOTIDE SEQUENCE [LARGE SCALE GENOMIC DNA]</scope>
    <source>
        <strain evidence="2">cv. Punajuju</strain>
        <tissue evidence="1">Leaves</tissue>
    </source>
</reference>
<proteinExistence type="predicted"/>
<gene>
    <name evidence="1" type="ORF">L2E82_40415</name>
</gene>
<accession>A0ACB9AKE3</accession>
<dbReference type="Proteomes" id="UP001055811">
    <property type="component" value="Linkage Group LG07"/>
</dbReference>
<protein>
    <submittedName>
        <fullName evidence="1">Uncharacterized protein</fullName>
    </submittedName>
</protein>
<evidence type="ECO:0000313" key="2">
    <source>
        <dbReference type="Proteomes" id="UP001055811"/>
    </source>
</evidence>
<evidence type="ECO:0000313" key="1">
    <source>
        <dbReference type="EMBL" id="KAI3710627.1"/>
    </source>
</evidence>
<name>A0ACB9AKE3_CICIN</name>
<sequence length="123" mass="13739">MQTQGRGMTEEAPNKLGAQHNSPKGLHITRQSREQLPKVDPALNKPRIKSFASICAIILCNYSESWPPVTFSLSHSFPFSHTNTVDEFPWPMSSESPFTGSWVSSCFRNTSFGSERDSSETDD</sequence>
<reference evidence="2" key="1">
    <citation type="journal article" date="2022" name="Mol. Ecol. Resour.">
        <title>The genomes of chicory, endive, great burdock and yacon provide insights into Asteraceae palaeo-polyploidization history and plant inulin production.</title>
        <authorList>
            <person name="Fan W."/>
            <person name="Wang S."/>
            <person name="Wang H."/>
            <person name="Wang A."/>
            <person name="Jiang F."/>
            <person name="Liu H."/>
            <person name="Zhao H."/>
            <person name="Xu D."/>
            <person name="Zhang Y."/>
        </authorList>
    </citation>
    <scope>NUCLEOTIDE SEQUENCE [LARGE SCALE GENOMIC DNA]</scope>
    <source>
        <strain evidence="2">cv. Punajuju</strain>
    </source>
</reference>
<keyword evidence="2" id="KW-1185">Reference proteome</keyword>
<dbReference type="EMBL" id="CM042015">
    <property type="protein sequence ID" value="KAI3710627.1"/>
    <property type="molecule type" value="Genomic_DNA"/>
</dbReference>